<dbReference type="AlphaFoldDB" id="A0A1G9JJU3"/>
<dbReference type="InterPro" id="IPR027417">
    <property type="entry name" value="P-loop_NTPase"/>
</dbReference>
<dbReference type="OrthoDB" id="5476461at2"/>
<accession>A0A1G9JJU3</accession>
<dbReference type="GO" id="GO:0035556">
    <property type="term" value="P:intracellular signal transduction"/>
    <property type="evidence" value="ECO:0007669"/>
    <property type="project" value="InterPro"/>
</dbReference>
<dbReference type="Proteomes" id="UP000198662">
    <property type="component" value="Unassembled WGS sequence"/>
</dbReference>
<dbReference type="SUPFAM" id="SSF48452">
    <property type="entry name" value="TPR-like"/>
    <property type="match status" value="2"/>
</dbReference>
<dbReference type="SMART" id="SM00028">
    <property type="entry name" value="TPR"/>
    <property type="match status" value="3"/>
</dbReference>
<dbReference type="Gene3D" id="1.25.40.10">
    <property type="entry name" value="Tetratricopeptide repeat domain"/>
    <property type="match status" value="2"/>
</dbReference>
<gene>
    <name evidence="5" type="ORF">SAMN05216298_3691</name>
</gene>
<dbReference type="STRING" id="380244.SAMN05216298_3691"/>
<dbReference type="GO" id="GO:0004016">
    <property type="term" value="F:adenylate cyclase activity"/>
    <property type="evidence" value="ECO:0007669"/>
    <property type="project" value="TreeGrafter"/>
</dbReference>
<feature type="domain" description="Guanylate cyclase" evidence="4">
    <location>
        <begin position="39"/>
        <end position="167"/>
    </location>
</feature>
<reference evidence="6" key="1">
    <citation type="submission" date="2016-10" db="EMBL/GenBank/DDBJ databases">
        <authorList>
            <person name="Varghese N."/>
            <person name="Submissions S."/>
        </authorList>
    </citation>
    <scope>NUCLEOTIDE SEQUENCE [LARGE SCALE GENOMIC DNA]</scope>
    <source>
        <strain evidence="6">CGMCC 4.3147</strain>
    </source>
</reference>
<evidence type="ECO:0000313" key="5">
    <source>
        <dbReference type="EMBL" id="SDL37758.1"/>
    </source>
</evidence>
<evidence type="ECO:0000259" key="4">
    <source>
        <dbReference type="PROSITE" id="PS50125"/>
    </source>
</evidence>
<evidence type="ECO:0000256" key="1">
    <source>
        <dbReference type="ARBA" id="ARBA00022741"/>
    </source>
</evidence>
<dbReference type="Pfam" id="PF13191">
    <property type="entry name" value="AAA_16"/>
    <property type="match status" value="1"/>
</dbReference>
<feature type="region of interest" description="Disordered" evidence="3">
    <location>
        <begin position="1141"/>
        <end position="1176"/>
    </location>
</feature>
<dbReference type="InterPro" id="IPR029787">
    <property type="entry name" value="Nucleotide_cyclase"/>
</dbReference>
<keyword evidence="1" id="KW-0547">Nucleotide-binding</keyword>
<dbReference type="SUPFAM" id="SSF52540">
    <property type="entry name" value="P-loop containing nucleoside triphosphate hydrolases"/>
    <property type="match status" value="1"/>
</dbReference>
<dbReference type="GO" id="GO:0005524">
    <property type="term" value="F:ATP binding"/>
    <property type="evidence" value="ECO:0007669"/>
    <property type="project" value="UniProtKB-KW"/>
</dbReference>
<dbReference type="InterPro" id="IPR011990">
    <property type="entry name" value="TPR-like_helical_dom_sf"/>
</dbReference>
<dbReference type="InterPro" id="IPR001054">
    <property type="entry name" value="A/G_cyclase"/>
</dbReference>
<dbReference type="EMBL" id="FNGF01000005">
    <property type="protein sequence ID" value="SDL37758.1"/>
    <property type="molecule type" value="Genomic_DNA"/>
</dbReference>
<dbReference type="CDD" id="cd07302">
    <property type="entry name" value="CHD"/>
    <property type="match status" value="1"/>
</dbReference>
<dbReference type="SMART" id="SM00044">
    <property type="entry name" value="CYCc"/>
    <property type="match status" value="1"/>
</dbReference>
<organism evidence="5 6">
    <name type="scientific">Glycomyces sambucus</name>
    <dbReference type="NCBI Taxonomy" id="380244"/>
    <lineage>
        <taxon>Bacteria</taxon>
        <taxon>Bacillati</taxon>
        <taxon>Actinomycetota</taxon>
        <taxon>Actinomycetes</taxon>
        <taxon>Glycomycetales</taxon>
        <taxon>Glycomycetaceae</taxon>
        <taxon>Glycomyces</taxon>
    </lineage>
</organism>
<evidence type="ECO:0000256" key="3">
    <source>
        <dbReference type="SAM" id="MobiDB-lite"/>
    </source>
</evidence>
<dbReference type="GO" id="GO:0009190">
    <property type="term" value="P:cyclic nucleotide biosynthetic process"/>
    <property type="evidence" value="ECO:0007669"/>
    <property type="project" value="InterPro"/>
</dbReference>
<dbReference type="PANTHER" id="PTHR16305:SF28">
    <property type="entry name" value="GUANYLATE CYCLASE DOMAIN-CONTAINING PROTEIN"/>
    <property type="match status" value="1"/>
</dbReference>
<dbReference type="GO" id="GO:0005737">
    <property type="term" value="C:cytoplasm"/>
    <property type="evidence" value="ECO:0007669"/>
    <property type="project" value="TreeGrafter"/>
</dbReference>
<dbReference type="SUPFAM" id="SSF55073">
    <property type="entry name" value="Nucleotide cyclase"/>
    <property type="match status" value="1"/>
</dbReference>
<protein>
    <submittedName>
        <fullName evidence="5">AAA ATPase domain-containing protein</fullName>
    </submittedName>
</protein>
<dbReference type="Pfam" id="PF00211">
    <property type="entry name" value="Guanylate_cyc"/>
    <property type="match status" value="1"/>
</dbReference>
<evidence type="ECO:0000256" key="2">
    <source>
        <dbReference type="ARBA" id="ARBA00022840"/>
    </source>
</evidence>
<dbReference type="PANTHER" id="PTHR16305">
    <property type="entry name" value="TESTICULAR SOLUBLE ADENYLYL CYCLASE"/>
    <property type="match status" value="1"/>
</dbReference>
<sequence>MTCPFCSVPTVPGARYCHNCGAPLSPEATAPQTERRYVTVLFGDLSDFTTWSESLDPERVSSVTDRLLAECVNAVNEFGGHVDKLTGDGIMAVFGAPLSHEDDAERAVRAAQAMQKRVRRLLKAESGGGLPIGLRIGLRSGLVVAGMQANLEYTVIGDTVNTAARICAIASIGTIWAGEETMRATKHAASWRRLTPVRLKGKREPVEVFQLLGLEDEPGTRASLGDTAPFIGRDAEIGRVTGRLEAVIDRAEPLVLIHTAEAGMGKTRFAREVRTLATERGARVLTVRVAPYGEGRRFGPLADLVRKAAGLRFDDDRATAEAKLRRIADGHPDHGECRLNITLLLGLLGHGRPGAADRVGGFTGQQSDAYTIPEAVAELITHMSTHGPLVLIIDDLHTASKDGIDALGVALAKIHGPVLVLLYGRPELTRSSGVLTRISEAEVHPLPPLAGADAARLLREFLGGGRLPKPDEDRLLGFAQGNPYYLAELVTLLTEQGLLSGTGDQWRLAAGSLTGKVLSRDLAQVLGARIDALTPAARALLRAASIFGDAVPPEATQLLEKEVPGEFDLALQELLDRRMLRRRSYGGYRFVTPLLRQAAYAPIGKADAAHAHAEIARWAADTELEGQSADDLVVFHAEQAVTLAREVEIEAIDEVWNVLPLAVDAVRKQADRAMDASEPERAVALLNGVERIATLSSDDRLLRGRALTRLGRTVEAEAEIEGLAIDIGLIPDEDHTDDHADEHGTDDHPSPRLFGDDFPEDASELVAQLLLLRGRLHRYKGELAEARGAWTAALALSRREGLAGPRCDAQCRIGLLDFLAGHLSEAETRFLDAYDVAYGVGDDKRLAWALQHRAWVLVARGDFDGADEVLREAAKAFARQMDLVGRAWVRGVSAFALLMAGRFTEAKRLSDVFMPIGERSGDVFAVGLLRAIGAAAQIGLGHPEGADALARKSFRDFERIDDDWGRGFAKYVRALAARSIGALDHALDLAAGAEEYGAKTGHPLLISLAHNLRGRCALEAGDPATAEAAAEEALALVTDDVLEPGRAANTALLADVRAAKGDRAAALRMLEPLAAHYDEPSLGRPRRAIVARYARLLDEDGRPDEAAEWAGIALKSFGEDPEATAWAAHYLDAPESREAECLSAASEHGAASKHRTASDHNAASEHSAAAASAEGAATVDAAGLDGTRVAGA</sequence>
<name>A0A1G9JJU3_9ACTN</name>
<keyword evidence="6" id="KW-1185">Reference proteome</keyword>
<dbReference type="InterPro" id="IPR041664">
    <property type="entry name" value="AAA_16"/>
</dbReference>
<feature type="compositionally biased region" description="Low complexity" evidence="3">
    <location>
        <begin position="1159"/>
        <end position="1176"/>
    </location>
</feature>
<dbReference type="Gene3D" id="3.30.70.1230">
    <property type="entry name" value="Nucleotide cyclase"/>
    <property type="match status" value="1"/>
</dbReference>
<proteinExistence type="predicted"/>
<dbReference type="PROSITE" id="PS50125">
    <property type="entry name" value="GUANYLATE_CYCLASE_2"/>
    <property type="match status" value="1"/>
</dbReference>
<dbReference type="InterPro" id="IPR019734">
    <property type="entry name" value="TPR_rpt"/>
</dbReference>
<evidence type="ECO:0000313" key="6">
    <source>
        <dbReference type="Proteomes" id="UP000198662"/>
    </source>
</evidence>
<keyword evidence="2" id="KW-0067">ATP-binding</keyword>